<evidence type="ECO:0000256" key="2">
    <source>
        <dbReference type="ARBA" id="ARBA00022692"/>
    </source>
</evidence>
<dbReference type="Proteomes" id="UP001147653">
    <property type="component" value="Unassembled WGS sequence"/>
</dbReference>
<comment type="similarity">
    <text evidence="5">Belongs to the 4-toluene sulfonate uptake permease (TSUP) (TC 2.A.102) family.</text>
</comment>
<sequence length="241" mass="23507">MSFVVLALAAVVCAAIQRAIGVGYSLVLLPAAIAVLPDGQAVPCVLAAGVLLSVGLLVASRGRPQLDDVTRGLLAFAPVGQLVALLVLGGLRGTELRVAAAAVLLLGCAAALIGRRGPRRPPGRVGGAVAGLGMGAVGALTAVIGPFVALLLTLEAGTGGDALRRRLWLCTAVLGSTALAFAALLGTSDVHGALVAVALSPALFVGAVAGTPLAGRLEPRAHRLTVLAIAAAGAATLLAGA</sequence>
<reference evidence="6" key="1">
    <citation type="submission" date="2022-10" db="EMBL/GenBank/DDBJ databases">
        <title>The WGS of Solirubrobacter phytolaccae KCTC 29190.</title>
        <authorList>
            <person name="Jiang Z."/>
        </authorList>
    </citation>
    <scope>NUCLEOTIDE SEQUENCE</scope>
    <source>
        <strain evidence="6">KCTC 29190</strain>
    </source>
</reference>
<keyword evidence="2 5" id="KW-0812">Transmembrane</keyword>
<accession>A0A9X3NDJ9</accession>
<keyword evidence="4 5" id="KW-0472">Membrane</keyword>
<evidence type="ECO:0000313" key="7">
    <source>
        <dbReference type="Proteomes" id="UP001147653"/>
    </source>
</evidence>
<gene>
    <name evidence="6" type="ORF">OJ997_17530</name>
</gene>
<feature type="transmembrane region" description="Helical" evidence="5">
    <location>
        <begin position="72"/>
        <end position="90"/>
    </location>
</feature>
<keyword evidence="3 5" id="KW-1133">Transmembrane helix</keyword>
<feature type="transmembrane region" description="Helical" evidence="5">
    <location>
        <begin position="193"/>
        <end position="215"/>
    </location>
</feature>
<comment type="subcellular location">
    <subcellularLocation>
        <location evidence="5">Cell membrane</location>
        <topology evidence="5">Multi-pass membrane protein</topology>
    </subcellularLocation>
    <subcellularLocation>
        <location evidence="1">Membrane</location>
        <topology evidence="1">Multi-pass membrane protein</topology>
    </subcellularLocation>
</comment>
<feature type="transmembrane region" description="Helical" evidence="5">
    <location>
        <begin position="166"/>
        <end position="186"/>
    </location>
</feature>
<name>A0A9X3NDJ9_9ACTN</name>
<dbReference type="AlphaFoldDB" id="A0A9X3NDJ9"/>
<proteinExistence type="inferred from homology"/>
<evidence type="ECO:0000256" key="5">
    <source>
        <dbReference type="RuleBase" id="RU363041"/>
    </source>
</evidence>
<evidence type="ECO:0000256" key="1">
    <source>
        <dbReference type="ARBA" id="ARBA00004141"/>
    </source>
</evidence>
<dbReference type="InterPro" id="IPR002781">
    <property type="entry name" value="TM_pro_TauE-like"/>
</dbReference>
<keyword evidence="7" id="KW-1185">Reference proteome</keyword>
<organism evidence="6 7">
    <name type="scientific">Solirubrobacter phytolaccae</name>
    <dbReference type="NCBI Taxonomy" id="1404360"/>
    <lineage>
        <taxon>Bacteria</taxon>
        <taxon>Bacillati</taxon>
        <taxon>Actinomycetota</taxon>
        <taxon>Thermoleophilia</taxon>
        <taxon>Solirubrobacterales</taxon>
        <taxon>Solirubrobacteraceae</taxon>
        <taxon>Solirubrobacter</taxon>
    </lineage>
</organism>
<evidence type="ECO:0000313" key="6">
    <source>
        <dbReference type="EMBL" id="MDA0182111.1"/>
    </source>
</evidence>
<keyword evidence="5" id="KW-1003">Cell membrane</keyword>
<evidence type="ECO:0000256" key="4">
    <source>
        <dbReference type="ARBA" id="ARBA00023136"/>
    </source>
</evidence>
<feature type="transmembrane region" description="Helical" evidence="5">
    <location>
        <begin position="125"/>
        <end position="154"/>
    </location>
</feature>
<feature type="transmembrane region" description="Helical" evidence="5">
    <location>
        <begin position="221"/>
        <end position="240"/>
    </location>
</feature>
<comment type="caution">
    <text evidence="6">The sequence shown here is derived from an EMBL/GenBank/DDBJ whole genome shotgun (WGS) entry which is preliminary data.</text>
</comment>
<evidence type="ECO:0000256" key="3">
    <source>
        <dbReference type="ARBA" id="ARBA00022989"/>
    </source>
</evidence>
<dbReference type="EMBL" id="JAPDDP010000030">
    <property type="protein sequence ID" value="MDA0182111.1"/>
    <property type="molecule type" value="Genomic_DNA"/>
</dbReference>
<dbReference type="RefSeq" id="WP_270026471.1">
    <property type="nucleotide sequence ID" value="NZ_JAPDDP010000030.1"/>
</dbReference>
<dbReference type="GO" id="GO:0005886">
    <property type="term" value="C:plasma membrane"/>
    <property type="evidence" value="ECO:0007669"/>
    <property type="project" value="UniProtKB-SubCell"/>
</dbReference>
<dbReference type="Pfam" id="PF01925">
    <property type="entry name" value="TauE"/>
    <property type="match status" value="1"/>
</dbReference>
<feature type="transmembrane region" description="Helical" evidence="5">
    <location>
        <begin position="40"/>
        <end position="60"/>
    </location>
</feature>
<feature type="transmembrane region" description="Helical" evidence="5">
    <location>
        <begin position="96"/>
        <end position="113"/>
    </location>
</feature>
<protein>
    <recommendedName>
        <fullName evidence="5">Probable membrane transporter protein</fullName>
    </recommendedName>
</protein>